<evidence type="ECO:0000313" key="7">
    <source>
        <dbReference type="Proteomes" id="UP001295794"/>
    </source>
</evidence>
<dbReference type="Gene3D" id="3.40.140.10">
    <property type="entry name" value="Cytidine Deaminase, domain 2"/>
    <property type="match status" value="1"/>
</dbReference>
<organism evidence="6 7">
    <name type="scientific">Mycena citricolor</name>
    <dbReference type="NCBI Taxonomy" id="2018698"/>
    <lineage>
        <taxon>Eukaryota</taxon>
        <taxon>Fungi</taxon>
        <taxon>Dikarya</taxon>
        <taxon>Basidiomycota</taxon>
        <taxon>Agaricomycotina</taxon>
        <taxon>Agaricomycetes</taxon>
        <taxon>Agaricomycetidae</taxon>
        <taxon>Agaricales</taxon>
        <taxon>Marasmiineae</taxon>
        <taxon>Mycenaceae</taxon>
        <taxon>Mycena</taxon>
    </lineage>
</organism>
<keyword evidence="2 4" id="KW-0396">Initiation factor</keyword>
<dbReference type="GO" id="GO:0003743">
    <property type="term" value="F:translation initiation factor activity"/>
    <property type="evidence" value="ECO:0007669"/>
    <property type="project" value="UniProtKB-UniRule"/>
</dbReference>
<dbReference type="InterPro" id="IPR050242">
    <property type="entry name" value="JAMM_MPN+_peptidase_M67A"/>
</dbReference>
<evidence type="ECO:0000256" key="3">
    <source>
        <dbReference type="ARBA" id="ARBA00022917"/>
    </source>
</evidence>
<dbReference type="GO" id="GO:0016282">
    <property type="term" value="C:eukaryotic 43S preinitiation complex"/>
    <property type="evidence" value="ECO:0007669"/>
    <property type="project" value="UniProtKB-UniRule"/>
</dbReference>
<dbReference type="HAMAP" id="MF_03007">
    <property type="entry name" value="eIF3h"/>
    <property type="match status" value="1"/>
</dbReference>
<evidence type="ECO:0000313" key="6">
    <source>
        <dbReference type="EMBL" id="CAK5280564.1"/>
    </source>
</evidence>
<dbReference type="GO" id="GO:0005852">
    <property type="term" value="C:eukaryotic translation initiation factor 3 complex"/>
    <property type="evidence" value="ECO:0007669"/>
    <property type="project" value="UniProtKB-UniRule"/>
</dbReference>
<dbReference type="InterPro" id="IPR027524">
    <property type="entry name" value="eIF3h"/>
</dbReference>
<dbReference type="Pfam" id="PF19445">
    <property type="entry name" value="eIF3h_C"/>
    <property type="match status" value="1"/>
</dbReference>
<sequence length="374" mass="40484">MAATSMAAALAASLPAAPTAPTPAAPTYEAIPSSILKVIDIEAEIPFQVVQLDGMVATKILKHSRDSTSPLVSGLLLGLDLDGTLRVSNCFASPHNVNDEDEKSTKSGSRYQAAMLRALREVQADDSVVGFYQATTMGAFFNQNLIEIQAIHQEKLRHRGVVIVHDISSTAKGNASFRAFRLTPSFLDAFKKSSFGTTSLINHRLTFSTILEEIPLKVRVNPLLGAFLGTLSQPIPSLLSDPTPETARTSILAPSFSSLDLGTSGLTKNLEQIIEVVDSYRTEEGNVGYLSRQIAREKSRAEAYVAKRKEENVARAAQNLPPLPEEDVSRLFKIPPEPSRLDSMLLLGQIDAYGQSLERTASSGLVKMYGVRST</sequence>
<dbReference type="GO" id="GO:0008237">
    <property type="term" value="F:metallopeptidase activity"/>
    <property type="evidence" value="ECO:0007669"/>
    <property type="project" value="InterPro"/>
</dbReference>
<feature type="domain" description="MPN" evidence="5">
    <location>
        <begin position="50"/>
        <end position="186"/>
    </location>
</feature>
<dbReference type="InterPro" id="IPR045810">
    <property type="entry name" value="eIF3h_C"/>
</dbReference>
<name>A0AAD2HT37_9AGAR</name>
<dbReference type="InterPro" id="IPR000555">
    <property type="entry name" value="JAMM/MPN+_dom"/>
</dbReference>
<evidence type="ECO:0000256" key="4">
    <source>
        <dbReference type="HAMAP-Rule" id="MF_03007"/>
    </source>
</evidence>
<keyword evidence="7" id="KW-1185">Reference proteome</keyword>
<dbReference type="SMART" id="SM00232">
    <property type="entry name" value="JAB_MPN"/>
    <property type="match status" value="1"/>
</dbReference>
<dbReference type="PANTHER" id="PTHR10410">
    <property type="entry name" value="EUKARYOTIC TRANSLATION INITIATION FACTOR 3 -RELATED"/>
    <property type="match status" value="1"/>
</dbReference>
<proteinExistence type="inferred from homology"/>
<comment type="caution">
    <text evidence="6">The sequence shown here is derived from an EMBL/GenBank/DDBJ whole genome shotgun (WGS) entry which is preliminary data.</text>
</comment>
<protein>
    <recommendedName>
        <fullName evidence="4">Eukaryotic translation initiation factor 3 subunit H</fullName>
        <shortName evidence="4">eIF3h</shortName>
    </recommendedName>
</protein>
<evidence type="ECO:0000256" key="1">
    <source>
        <dbReference type="ARBA" id="ARBA00022490"/>
    </source>
</evidence>
<keyword evidence="1 4" id="KW-0963">Cytoplasm</keyword>
<evidence type="ECO:0000256" key="2">
    <source>
        <dbReference type="ARBA" id="ARBA00022540"/>
    </source>
</evidence>
<dbReference type="EMBL" id="CAVNYO010000440">
    <property type="protein sequence ID" value="CAK5280564.1"/>
    <property type="molecule type" value="Genomic_DNA"/>
</dbReference>
<dbReference type="InterPro" id="IPR037518">
    <property type="entry name" value="MPN"/>
</dbReference>
<dbReference type="PROSITE" id="PS50249">
    <property type="entry name" value="MPN"/>
    <property type="match status" value="1"/>
</dbReference>
<dbReference type="Pfam" id="PF01398">
    <property type="entry name" value="JAB"/>
    <property type="match status" value="1"/>
</dbReference>
<accession>A0AAD2HT37</accession>
<comment type="function">
    <text evidence="4">Component of the eukaryotic translation initiation factor 3 (eIF-3) complex, which is involved in protein synthesis of a specialized repertoire of mRNAs and, together with other initiation factors, stimulates binding of mRNA and methionyl-tRNAi to the 40S ribosome. The eIF-3 complex specifically targets and initiates translation of a subset of mRNAs involved in cell proliferation.</text>
</comment>
<keyword evidence="3 4" id="KW-0648">Protein biosynthesis</keyword>
<comment type="subcellular location">
    <subcellularLocation>
        <location evidence="4">Cytoplasm</location>
    </subcellularLocation>
</comment>
<dbReference type="CDD" id="cd08065">
    <property type="entry name" value="MPN_eIF3h"/>
    <property type="match status" value="1"/>
</dbReference>
<evidence type="ECO:0000259" key="5">
    <source>
        <dbReference type="PROSITE" id="PS50249"/>
    </source>
</evidence>
<dbReference type="Proteomes" id="UP001295794">
    <property type="component" value="Unassembled WGS sequence"/>
</dbReference>
<comment type="subunit">
    <text evidence="4">Component of the eukaryotic translation initiation factor 3 (eIF-3) complex.</text>
</comment>
<dbReference type="GO" id="GO:0001732">
    <property type="term" value="P:formation of cytoplasmic translation initiation complex"/>
    <property type="evidence" value="ECO:0007669"/>
    <property type="project" value="UniProtKB-UniRule"/>
</dbReference>
<comment type="similarity">
    <text evidence="4">Belongs to the eIF-3 subunit H family.</text>
</comment>
<gene>
    <name evidence="6" type="ORF">MYCIT1_LOCUS31063</name>
</gene>
<dbReference type="GO" id="GO:0033290">
    <property type="term" value="C:eukaryotic 48S preinitiation complex"/>
    <property type="evidence" value="ECO:0007669"/>
    <property type="project" value="UniProtKB-UniRule"/>
</dbReference>
<reference evidence="6" key="1">
    <citation type="submission" date="2023-11" db="EMBL/GenBank/DDBJ databases">
        <authorList>
            <person name="De Vega J J."/>
            <person name="De Vega J J."/>
        </authorList>
    </citation>
    <scope>NUCLEOTIDE SEQUENCE</scope>
</reference>
<dbReference type="AlphaFoldDB" id="A0AAD2HT37"/>